<name>A0A1I5UJ25_9BACT</name>
<reference evidence="1 2" key="1">
    <citation type="submission" date="2016-10" db="EMBL/GenBank/DDBJ databases">
        <authorList>
            <person name="de Groot N.N."/>
        </authorList>
    </citation>
    <scope>NUCLEOTIDE SEQUENCE [LARGE SCALE GENOMIC DNA]</scope>
    <source>
        <strain evidence="1 2">DSM 28286</strain>
    </source>
</reference>
<keyword evidence="2" id="KW-1185">Reference proteome</keyword>
<evidence type="ECO:0000313" key="2">
    <source>
        <dbReference type="Proteomes" id="UP000199031"/>
    </source>
</evidence>
<dbReference type="Proteomes" id="UP000199031">
    <property type="component" value="Unassembled WGS sequence"/>
</dbReference>
<sequence>MPSEFDASKEMIKTRMLKHALNYWNIKNSDDLDPAVKLILEALSTELYSLSNEIKDSQVRVLEKVSSLMAPDFLTCPNPAHAVMHALPVEPAEVLSNTANFYTQKKISSKQDEVLDTSLEVYFTPVDAIQLFDAQVSYIATPEHLYACNTTTGKQLIAHSRQKQTERNTLWIGLKINPKLTDINNLFFYFDLKNIEPKLAGRIYQLLPMTEWYIDEIEINVEQTLKYAEKEDSLNAYENLFLEYDVLSLLEKDIKHYYNQRFVTITDTKLKNINDSISVYPTSFNNNFSENDLQKLTEELLWIKVVFPAAMLPEFFEELQVFTNAFPVMNRQLNDLKFRLKGGSNIIPLKTNGVDQFLSVHSLTDNTHAYKPVPYKKTDEDEYGTYTLRNGGVERFDTRNAKDFIKYLLELLRSEGAAFSSYGYDFMATTLKEMNQKISLMEQKTKGYGINGNEIPYYIIAKPFEGFDMMYAKYWTTLAEVANHIRANTRLQLNKGLTVKQDSLVLITGTVGGKNKLRADERLQAFRYGIMTRNRIITKEDIRNFCFYELGDKLSNVEIEKGFELSPLPKETFRKTIDIILTPSDDESLNAATWENLCEQLRTKLQLRSGISNNYRILLNQKV</sequence>
<evidence type="ECO:0000313" key="1">
    <source>
        <dbReference type="EMBL" id="SFP95230.1"/>
    </source>
</evidence>
<dbReference type="OrthoDB" id="1090083at2"/>
<dbReference type="AlphaFoldDB" id="A0A1I5UJ25"/>
<proteinExistence type="predicted"/>
<protein>
    <submittedName>
        <fullName evidence="1">Uncharacterized protein</fullName>
    </submittedName>
</protein>
<gene>
    <name evidence="1" type="ORF">SAMN05444277_103325</name>
</gene>
<accession>A0A1I5UJ25</accession>
<dbReference type="STRING" id="1465490.SAMN05444277_103325"/>
<dbReference type="RefSeq" id="WP_143075793.1">
    <property type="nucleotide sequence ID" value="NZ_FOXQ01000003.1"/>
</dbReference>
<organism evidence="1 2">
    <name type="scientific">Parafilimonas terrae</name>
    <dbReference type="NCBI Taxonomy" id="1465490"/>
    <lineage>
        <taxon>Bacteria</taxon>
        <taxon>Pseudomonadati</taxon>
        <taxon>Bacteroidota</taxon>
        <taxon>Chitinophagia</taxon>
        <taxon>Chitinophagales</taxon>
        <taxon>Chitinophagaceae</taxon>
        <taxon>Parafilimonas</taxon>
    </lineage>
</organism>
<dbReference type="EMBL" id="FOXQ01000003">
    <property type="protein sequence ID" value="SFP95230.1"/>
    <property type="molecule type" value="Genomic_DNA"/>
</dbReference>